<accession>A0A5N5QYD7</accession>
<dbReference type="Pfam" id="PF07962">
    <property type="entry name" value="Swi3"/>
    <property type="match status" value="1"/>
</dbReference>
<dbReference type="GO" id="GO:0006974">
    <property type="term" value="P:DNA damage response"/>
    <property type="evidence" value="ECO:0007669"/>
    <property type="project" value="UniProtKB-KW"/>
</dbReference>
<feature type="compositionally biased region" description="Acidic residues" evidence="7">
    <location>
        <begin position="326"/>
        <end position="345"/>
    </location>
</feature>
<evidence type="ECO:0000256" key="1">
    <source>
        <dbReference type="ARBA" id="ARBA00004123"/>
    </source>
</evidence>
<evidence type="ECO:0000313" key="10">
    <source>
        <dbReference type="Proteomes" id="UP000383932"/>
    </source>
</evidence>
<sequence length="401" mass="44750">MDDIWDDDAVQIARPSAPHRSRMLSDDSDSDKDRPSKRARTANKPLFNPDSDEDEGGAGARNEDDIPPDVGALFDGLDDDDDVNYQLPAQLDMNQLQRESDKRVAVDAAKKRLARGGVMDVLGERTGESGTGTTGAGADGKAPKAKRVVPKLDEQRLLERDGLGALVRRAKEFKIKGKGHEINKVSDLNRLMQMYQLWAHKMFPKMQFQDTVERVERLCRSKRMHVALSTWRDIDKAPGPDVDLDIDTGDHDEAEEAQHPPTSSPARVTLEPGGPPIRQSQADREIDEDEEEMWRDMMDAMEAQNAEKEKQNQTSTGVGPGRKEAEEDFGGYEEEDWAIMDEMEQETDKPLNGKPAQLEKRATEVPSSPPRTDHDVSSDVPPDPAGPSEDDDDDFYAMYEP</sequence>
<feature type="compositionally biased region" description="Gly residues" evidence="7">
    <location>
        <begin position="129"/>
        <end position="138"/>
    </location>
</feature>
<dbReference type="GO" id="GO:0031297">
    <property type="term" value="P:replication fork processing"/>
    <property type="evidence" value="ECO:0007669"/>
    <property type="project" value="UniProtKB-UniRule"/>
</dbReference>
<dbReference type="GO" id="GO:0003677">
    <property type="term" value="F:DNA binding"/>
    <property type="evidence" value="ECO:0007669"/>
    <property type="project" value="TreeGrafter"/>
</dbReference>
<evidence type="ECO:0000256" key="4">
    <source>
        <dbReference type="ARBA" id="ARBA00023242"/>
    </source>
</evidence>
<comment type="function">
    <text evidence="6">Plays an important role in the control of DNA replication and the maintenance of replication fork stability.</text>
</comment>
<comment type="caution">
    <text evidence="9">The sequence shown here is derived from an EMBL/GenBank/DDBJ whole genome shotgun (WGS) entry which is preliminary data.</text>
</comment>
<evidence type="ECO:0000256" key="7">
    <source>
        <dbReference type="SAM" id="MobiDB-lite"/>
    </source>
</evidence>
<name>A0A5N5QYD7_9AGAM</name>
<keyword evidence="10" id="KW-1185">Reference proteome</keyword>
<evidence type="ECO:0000256" key="3">
    <source>
        <dbReference type="ARBA" id="ARBA00022763"/>
    </source>
</evidence>
<evidence type="ECO:0000256" key="2">
    <source>
        <dbReference type="ARBA" id="ARBA00006075"/>
    </source>
</evidence>
<feature type="compositionally biased region" description="Basic and acidic residues" evidence="7">
    <location>
        <begin position="346"/>
        <end position="363"/>
    </location>
</feature>
<gene>
    <name evidence="9" type="ORF">CTheo_158</name>
</gene>
<proteinExistence type="inferred from homology"/>
<dbReference type="GO" id="GO:0000076">
    <property type="term" value="P:DNA replication checkpoint signaling"/>
    <property type="evidence" value="ECO:0007669"/>
    <property type="project" value="UniProtKB-UniRule"/>
</dbReference>
<comment type="subcellular location">
    <subcellularLocation>
        <location evidence="1 6">Nucleus</location>
    </subcellularLocation>
</comment>
<dbReference type="GO" id="GO:0043111">
    <property type="term" value="P:replication fork arrest"/>
    <property type="evidence" value="ECO:0007669"/>
    <property type="project" value="TreeGrafter"/>
</dbReference>
<feature type="region of interest" description="Disordered" evidence="7">
    <location>
        <begin position="1"/>
        <end position="84"/>
    </location>
</feature>
<feature type="domain" description="Chromosome segregation in meiosis protein 3" evidence="8">
    <location>
        <begin position="151"/>
        <end position="234"/>
    </location>
</feature>
<keyword evidence="4 6" id="KW-0539">Nucleus</keyword>
<keyword evidence="3 6" id="KW-0227">DNA damage</keyword>
<dbReference type="PANTHER" id="PTHR13220">
    <property type="entry name" value="TIMELESS INTERACTING-RELATED"/>
    <property type="match status" value="1"/>
</dbReference>
<feature type="region of interest" description="Disordered" evidence="7">
    <location>
        <begin position="234"/>
        <end position="401"/>
    </location>
</feature>
<feature type="compositionally biased region" description="Acidic residues" evidence="7">
    <location>
        <begin position="242"/>
        <end position="255"/>
    </location>
</feature>
<dbReference type="Proteomes" id="UP000383932">
    <property type="component" value="Unassembled WGS sequence"/>
</dbReference>
<dbReference type="OrthoDB" id="437078at2759"/>
<feature type="region of interest" description="Disordered" evidence="7">
    <location>
        <begin position="123"/>
        <end position="146"/>
    </location>
</feature>
<dbReference type="InterPro" id="IPR012923">
    <property type="entry name" value="Csm3"/>
</dbReference>
<reference evidence="9 10" key="1">
    <citation type="journal article" date="2019" name="Fungal Biol. Biotechnol.">
        <title>Draft genome sequence of fastidious pathogen Ceratobasidium theobromae, which causes vascular-streak dieback in Theobroma cacao.</title>
        <authorList>
            <person name="Ali S.S."/>
            <person name="Asman A."/>
            <person name="Shao J."/>
            <person name="Firmansyah A.P."/>
            <person name="Susilo A.W."/>
            <person name="Rosmana A."/>
            <person name="McMahon P."/>
            <person name="Junaid M."/>
            <person name="Guest D."/>
            <person name="Kheng T.Y."/>
            <person name="Meinhardt L.W."/>
            <person name="Bailey B.A."/>
        </authorList>
    </citation>
    <scope>NUCLEOTIDE SEQUENCE [LARGE SCALE GENOMIC DNA]</scope>
    <source>
        <strain evidence="9 10">CT2</strain>
    </source>
</reference>
<dbReference type="AlphaFoldDB" id="A0A5N5QYD7"/>
<dbReference type="GO" id="GO:0031298">
    <property type="term" value="C:replication fork protection complex"/>
    <property type="evidence" value="ECO:0007669"/>
    <property type="project" value="TreeGrafter"/>
</dbReference>
<protein>
    <recommendedName>
        <fullName evidence="6">Chromosome segregation in meiosis protein</fullName>
    </recommendedName>
</protein>
<evidence type="ECO:0000259" key="8">
    <source>
        <dbReference type="Pfam" id="PF07962"/>
    </source>
</evidence>
<organism evidence="9 10">
    <name type="scientific">Ceratobasidium theobromae</name>
    <dbReference type="NCBI Taxonomy" id="1582974"/>
    <lineage>
        <taxon>Eukaryota</taxon>
        <taxon>Fungi</taxon>
        <taxon>Dikarya</taxon>
        <taxon>Basidiomycota</taxon>
        <taxon>Agaricomycotina</taxon>
        <taxon>Agaricomycetes</taxon>
        <taxon>Cantharellales</taxon>
        <taxon>Ceratobasidiaceae</taxon>
        <taxon>Ceratobasidium</taxon>
    </lineage>
</organism>
<comment type="similarity">
    <text evidence="2 6">Belongs to the CSM3 family.</text>
</comment>
<dbReference type="PANTHER" id="PTHR13220:SF11">
    <property type="entry name" value="TIMELESS-INTERACTING PROTEIN"/>
    <property type="match status" value="1"/>
</dbReference>
<dbReference type="InterPro" id="IPR040038">
    <property type="entry name" value="TIPIN/Csm3/Swi3"/>
</dbReference>
<dbReference type="EMBL" id="SSOP01000001">
    <property type="protein sequence ID" value="KAB5596521.1"/>
    <property type="molecule type" value="Genomic_DNA"/>
</dbReference>
<evidence type="ECO:0000313" key="9">
    <source>
        <dbReference type="EMBL" id="KAB5596521.1"/>
    </source>
</evidence>
<keyword evidence="5 6" id="KW-0131">Cell cycle</keyword>
<evidence type="ECO:0000256" key="5">
    <source>
        <dbReference type="ARBA" id="ARBA00023306"/>
    </source>
</evidence>
<evidence type="ECO:0000256" key="6">
    <source>
        <dbReference type="RuleBase" id="RU366049"/>
    </source>
</evidence>